<feature type="compositionally biased region" description="Basic and acidic residues" evidence="1">
    <location>
        <begin position="1"/>
        <end position="21"/>
    </location>
</feature>
<name>A0AAQ3K2V1_9LILI</name>
<feature type="domain" description="DUF659" evidence="2">
    <location>
        <begin position="99"/>
        <end position="155"/>
    </location>
</feature>
<evidence type="ECO:0000256" key="1">
    <source>
        <dbReference type="SAM" id="MobiDB-lite"/>
    </source>
</evidence>
<proteinExistence type="predicted"/>
<accession>A0AAQ3K2V1</accession>
<dbReference type="AlphaFoldDB" id="A0AAQ3K2V1"/>
<protein>
    <recommendedName>
        <fullName evidence="2">DUF659 domain-containing protein</fullName>
    </recommendedName>
</protein>
<dbReference type="Pfam" id="PF04937">
    <property type="entry name" value="DUF659"/>
    <property type="match status" value="1"/>
</dbReference>
<keyword evidence="4" id="KW-1185">Reference proteome</keyword>
<evidence type="ECO:0000259" key="2">
    <source>
        <dbReference type="Pfam" id="PF04937"/>
    </source>
</evidence>
<feature type="region of interest" description="Disordered" evidence="1">
    <location>
        <begin position="1"/>
        <end position="29"/>
    </location>
</feature>
<reference evidence="3 4" key="1">
    <citation type="submission" date="2023-10" db="EMBL/GenBank/DDBJ databases">
        <title>Chromosome-scale genome assembly provides insights into flower coloration mechanisms of Canna indica.</title>
        <authorList>
            <person name="Li C."/>
        </authorList>
    </citation>
    <scope>NUCLEOTIDE SEQUENCE [LARGE SCALE GENOMIC DNA]</scope>
    <source>
        <tissue evidence="3">Flower</tissue>
    </source>
</reference>
<organism evidence="3 4">
    <name type="scientific">Canna indica</name>
    <name type="common">Indian-shot</name>
    <dbReference type="NCBI Taxonomy" id="4628"/>
    <lineage>
        <taxon>Eukaryota</taxon>
        <taxon>Viridiplantae</taxon>
        <taxon>Streptophyta</taxon>
        <taxon>Embryophyta</taxon>
        <taxon>Tracheophyta</taxon>
        <taxon>Spermatophyta</taxon>
        <taxon>Magnoliopsida</taxon>
        <taxon>Liliopsida</taxon>
        <taxon>Zingiberales</taxon>
        <taxon>Cannaceae</taxon>
        <taxon>Canna</taxon>
    </lineage>
</organism>
<sequence>MKILGEKEKKEDDTDFFKEEGTLTPGSQNKGSMDVFVMKGKGGPRQRTLNEMVKDRDMVVRDICRCLYDNALLFNLVKSPLFTQMVKSISEYGRDLKPPSYHEVRVTYLKKEVDDINTRLEIYRDEWKKTCCTLMSDGWTDGKNRCLINFLVNSPR</sequence>
<gene>
    <name evidence="3" type="ORF">Cni_G09712</name>
</gene>
<dbReference type="EMBL" id="CP136892">
    <property type="protein sequence ID" value="WOL00999.1"/>
    <property type="molecule type" value="Genomic_DNA"/>
</dbReference>
<evidence type="ECO:0000313" key="4">
    <source>
        <dbReference type="Proteomes" id="UP001327560"/>
    </source>
</evidence>
<dbReference type="PANTHER" id="PTHR32166">
    <property type="entry name" value="OSJNBA0013A04.12 PROTEIN"/>
    <property type="match status" value="1"/>
</dbReference>
<dbReference type="Proteomes" id="UP001327560">
    <property type="component" value="Chromosome 3"/>
</dbReference>
<dbReference type="InterPro" id="IPR007021">
    <property type="entry name" value="DUF659"/>
</dbReference>
<dbReference type="PANTHER" id="PTHR32166:SF122">
    <property type="entry name" value="OS09G0499600 PROTEIN"/>
    <property type="match status" value="1"/>
</dbReference>
<evidence type="ECO:0000313" key="3">
    <source>
        <dbReference type="EMBL" id="WOL00999.1"/>
    </source>
</evidence>